<dbReference type="PANTHER" id="PTHR31645:SF0">
    <property type="entry name" value="OLIGOPEPTIDE TRANSPORTER YGL114W-RELATED"/>
    <property type="match status" value="1"/>
</dbReference>
<feature type="transmembrane region" description="Helical" evidence="6">
    <location>
        <begin position="301"/>
        <end position="322"/>
    </location>
</feature>
<evidence type="ECO:0000256" key="2">
    <source>
        <dbReference type="ARBA" id="ARBA00022448"/>
    </source>
</evidence>
<name>A0A645BQI4_9ZZZZ</name>
<dbReference type="Pfam" id="PF03169">
    <property type="entry name" value="OPT"/>
    <property type="match status" value="1"/>
</dbReference>
<protein>
    <recommendedName>
        <fullName evidence="8">Oligopeptide transporter, OPT family</fullName>
    </recommendedName>
</protein>
<evidence type="ECO:0000256" key="6">
    <source>
        <dbReference type="SAM" id="Phobius"/>
    </source>
</evidence>
<evidence type="ECO:0008006" key="8">
    <source>
        <dbReference type="Google" id="ProtNLM"/>
    </source>
</evidence>
<keyword evidence="3 6" id="KW-0812">Transmembrane</keyword>
<evidence type="ECO:0000256" key="5">
    <source>
        <dbReference type="ARBA" id="ARBA00023136"/>
    </source>
</evidence>
<dbReference type="GO" id="GO:0035673">
    <property type="term" value="F:oligopeptide transmembrane transporter activity"/>
    <property type="evidence" value="ECO:0007669"/>
    <property type="project" value="InterPro"/>
</dbReference>
<evidence type="ECO:0000313" key="7">
    <source>
        <dbReference type="EMBL" id="MPM66851.1"/>
    </source>
</evidence>
<feature type="transmembrane region" description="Helical" evidence="6">
    <location>
        <begin position="395"/>
        <end position="411"/>
    </location>
</feature>
<gene>
    <name evidence="7" type="ORF">SDC9_113763</name>
</gene>
<feature type="transmembrane region" description="Helical" evidence="6">
    <location>
        <begin position="242"/>
        <end position="263"/>
    </location>
</feature>
<proteinExistence type="predicted"/>
<feature type="transmembrane region" description="Helical" evidence="6">
    <location>
        <begin position="500"/>
        <end position="518"/>
    </location>
</feature>
<sequence length="520" mass="55941">MGGALGIAYAIILRKYSVEHMHGRYPFPGSLATTEILLSGDQGGKSLKIIIYSSLVGGLADFATNSFGWWNSVFTSRFWALGEQLASKYKFLFSVNIEATVLAIGYMTGLRYAAIIAAGSLFGWWFLIPLINFFAEGQTLQSSTNTVILLKDMSPEELFRNYVRYIGIGTLAMSGILGVFKMTPFIAIAFKDAFAGLSKARTPRREVLRTRRDIPTFLVAGIIVAAAIAFVIIIRYGYADTWLQSLLITLVLIVGSFLFSVVGTTSIAFTASEPVSGLTLLTLIIGAQAMISTGLVGNAGIVVVLLMASVVCSCLFMTGCFVGDLKTAFWLGITPRKMQTWKLINVVLSAFISAGVVMILAKSYGFTGAGALVAPQANAMAAVINPLMSGQSAPWTLYITGAMLAVLLDMIKVPTLAFGLGLYVPLELNTPLLIGGIIAHFVSTRSSDSNLNKVRHHRGILISSGFIAGGSIMGVLSASLHVMGYDFTALSWGQTATPEFGSLIIYTLLCSYFLWYAMRH</sequence>
<feature type="transmembrane region" description="Helical" evidence="6">
    <location>
        <begin position="275"/>
        <end position="295"/>
    </location>
</feature>
<evidence type="ECO:0000256" key="3">
    <source>
        <dbReference type="ARBA" id="ARBA00022692"/>
    </source>
</evidence>
<feature type="transmembrane region" description="Helical" evidence="6">
    <location>
        <begin position="367"/>
        <end position="388"/>
    </location>
</feature>
<dbReference type="InterPro" id="IPR004813">
    <property type="entry name" value="OPT"/>
</dbReference>
<keyword evidence="4 6" id="KW-1133">Transmembrane helix</keyword>
<dbReference type="AlphaFoldDB" id="A0A645BQI4"/>
<comment type="caution">
    <text evidence="7">The sequence shown here is derived from an EMBL/GenBank/DDBJ whole genome shotgun (WGS) entry which is preliminary data.</text>
</comment>
<dbReference type="EMBL" id="VSSQ01021335">
    <property type="protein sequence ID" value="MPM66851.1"/>
    <property type="molecule type" value="Genomic_DNA"/>
</dbReference>
<reference evidence="7" key="1">
    <citation type="submission" date="2019-08" db="EMBL/GenBank/DDBJ databases">
        <authorList>
            <person name="Kucharzyk K."/>
            <person name="Murdoch R.W."/>
            <person name="Higgins S."/>
            <person name="Loffler F."/>
        </authorList>
    </citation>
    <scope>NUCLEOTIDE SEQUENCE</scope>
</reference>
<evidence type="ECO:0000256" key="4">
    <source>
        <dbReference type="ARBA" id="ARBA00022989"/>
    </source>
</evidence>
<accession>A0A645BQI4</accession>
<organism evidence="7">
    <name type="scientific">bioreactor metagenome</name>
    <dbReference type="NCBI Taxonomy" id="1076179"/>
    <lineage>
        <taxon>unclassified sequences</taxon>
        <taxon>metagenomes</taxon>
        <taxon>ecological metagenomes</taxon>
    </lineage>
</organism>
<comment type="subcellular location">
    <subcellularLocation>
        <location evidence="1">Membrane</location>
        <topology evidence="1">Multi-pass membrane protein</topology>
    </subcellularLocation>
</comment>
<feature type="transmembrane region" description="Helical" evidence="6">
    <location>
        <begin position="460"/>
        <end position="480"/>
    </location>
</feature>
<dbReference type="GO" id="GO:0016020">
    <property type="term" value="C:membrane"/>
    <property type="evidence" value="ECO:0007669"/>
    <property type="project" value="UniProtKB-SubCell"/>
</dbReference>
<keyword evidence="2" id="KW-0813">Transport</keyword>
<feature type="transmembrane region" description="Helical" evidence="6">
    <location>
        <begin position="214"/>
        <end position="236"/>
    </location>
</feature>
<feature type="transmembrane region" description="Helical" evidence="6">
    <location>
        <begin position="417"/>
        <end position="439"/>
    </location>
</feature>
<keyword evidence="5 6" id="KW-0472">Membrane</keyword>
<feature type="transmembrane region" description="Helical" evidence="6">
    <location>
        <begin position="114"/>
        <end position="135"/>
    </location>
</feature>
<feature type="transmembrane region" description="Helical" evidence="6">
    <location>
        <begin position="162"/>
        <end position="180"/>
    </location>
</feature>
<evidence type="ECO:0000256" key="1">
    <source>
        <dbReference type="ARBA" id="ARBA00004141"/>
    </source>
</evidence>
<dbReference type="PANTHER" id="PTHR31645">
    <property type="entry name" value="OLIGOPEPTIDE TRANSPORTER YGL114W-RELATED"/>
    <property type="match status" value="1"/>
</dbReference>
<feature type="transmembrane region" description="Helical" evidence="6">
    <location>
        <begin position="343"/>
        <end position="361"/>
    </location>
</feature>
<dbReference type="InterPro" id="IPR045035">
    <property type="entry name" value="YSL-like"/>
</dbReference>